<name>A0A8J2SYK0_9STRA</name>
<keyword evidence="7" id="KW-1185">Reference proteome</keyword>
<evidence type="ECO:0000256" key="3">
    <source>
        <dbReference type="ARBA" id="ARBA00023274"/>
    </source>
</evidence>
<feature type="region of interest" description="Disordered" evidence="4">
    <location>
        <begin position="338"/>
        <end position="359"/>
    </location>
</feature>
<dbReference type="GO" id="GO:0006412">
    <property type="term" value="P:translation"/>
    <property type="evidence" value="ECO:0007669"/>
    <property type="project" value="InterPro"/>
</dbReference>
<dbReference type="Pfam" id="PF14374">
    <property type="entry name" value="Ribos_L4_asso_C"/>
    <property type="match status" value="1"/>
</dbReference>
<accession>A0A8J2SYK0</accession>
<evidence type="ECO:0000256" key="4">
    <source>
        <dbReference type="SAM" id="MobiDB-lite"/>
    </source>
</evidence>
<dbReference type="SUPFAM" id="SSF52166">
    <property type="entry name" value="Ribosomal protein L4"/>
    <property type="match status" value="1"/>
</dbReference>
<dbReference type="AlphaFoldDB" id="A0A8J2SYK0"/>
<evidence type="ECO:0000256" key="2">
    <source>
        <dbReference type="ARBA" id="ARBA00022980"/>
    </source>
</evidence>
<comment type="similarity">
    <text evidence="1">Belongs to the universal ribosomal protein uL4 family.</text>
</comment>
<dbReference type="Gene3D" id="3.40.1370.10">
    <property type="match status" value="1"/>
</dbReference>
<evidence type="ECO:0000259" key="5">
    <source>
        <dbReference type="Pfam" id="PF14374"/>
    </source>
</evidence>
<dbReference type="GO" id="GO:0003735">
    <property type="term" value="F:structural constituent of ribosome"/>
    <property type="evidence" value="ECO:0007669"/>
    <property type="project" value="InterPro"/>
</dbReference>
<evidence type="ECO:0000256" key="1">
    <source>
        <dbReference type="ARBA" id="ARBA00010528"/>
    </source>
</evidence>
<dbReference type="PANTHER" id="PTHR19431">
    <property type="entry name" value="60S RIBOSOMAL PROTEIN L4"/>
    <property type="match status" value="1"/>
</dbReference>
<dbReference type="GO" id="GO:0005840">
    <property type="term" value="C:ribosome"/>
    <property type="evidence" value="ECO:0007669"/>
    <property type="project" value="UniProtKB-KW"/>
</dbReference>
<organism evidence="6 7">
    <name type="scientific">Pelagomonas calceolata</name>
    <dbReference type="NCBI Taxonomy" id="35677"/>
    <lineage>
        <taxon>Eukaryota</taxon>
        <taxon>Sar</taxon>
        <taxon>Stramenopiles</taxon>
        <taxon>Ochrophyta</taxon>
        <taxon>Pelagophyceae</taxon>
        <taxon>Pelagomonadales</taxon>
        <taxon>Pelagomonadaceae</taxon>
        <taxon>Pelagomonas</taxon>
    </lineage>
</organism>
<reference evidence="6" key="1">
    <citation type="submission" date="2021-11" db="EMBL/GenBank/DDBJ databases">
        <authorList>
            <consortium name="Genoscope - CEA"/>
            <person name="William W."/>
        </authorList>
    </citation>
    <scope>NUCLEOTIDE SEQUENCE</scope>
</reference>
<dbReference type="GO" id="GO:1990904">
    <property type="term" value="C:ribonucleoprotein complex"/>
    <property type="evidence" value="ECO:0007669"/>
    <property type="project" value="UniProtKB-KW"/>
</dbReference>
<dbReference type="FunFam" id="3.40.1370.10:FF:000002">
    <property type="entry name" value="60S ribosomal protein L4"/>
    <property type="match status" value="1"/>
</dbReference>
<dbReference type="PROSITE" id="PS00939">
    <property type="entry name" value="RIBOSOMAL_L1E"/>
    <property type="match status" value="1"/>
</dbReference>
<evidence type="ECO:0000313" key="6">
    <source>
        <dbReference type="EMBL" id="CAH0376227.1"/>
    </source>
</evidence>
<dbReference type="InterPro" id="IPR023574">
    <property type="entry name" value="Ribosomal_uL4_dom_sf"/>
</dbReference>
<dbReference type="InterPro" id="IPR025755">
    <property type="entry name" value="Ribos_uL4_C_dom"/>
</dbReference>
<proteinExistence type="inferred from homology"/>
<sequence>MAETRPLVTVYGADGAATGASVPLPGVFAAPIRPDVVRSVHTNIAKNARQAYAVMMKAGHQTSAESWGTGRAVSRIPRVQGGGTQRSGQGAFGNMCRSGRMFAPTKVWRKWHRKVNLNERRYAVASAIAASACPPLVMARGHRIDEVPELPLVVDSSVDSLAKTKDAVKLLAALGAQADTDKCADSKKLRAGKGKMRNRRYVGRKGPLLVHAGAEQLPRAMRNLPGVDLCHVDRLNLLLLAPGGHCGRFVVWTSDAFAKLDAIYGTAGSAALKKDYVLPRACMENADLARLINSDEIQSVVRAAEEDTQRPKAPKKNPLKNLEAMLALNPYQQVVRDNEMKAQKTKKPKYAKQDKARRAASTAFYNAARLEGEVTL</sequence>
<dbReference type="EMBL" id="CAKKNE010000005">
    <property type="protein sequence ID" value="CAH0376227.1"/>
    <property type="molecule type" value="Genomic_DNA"/>
</dbReference>
<gene>
    <name evidence="6" type="ORF">PECAL_5P07930</name>
</gene>
<dbReference type="Pfam" id="PF00573">
    <property type="entry name" value="Ribosomal_L4"/>
    <property type="match status" value="1"/>
</dbReference>
<evidence type="ECO:0000313" key="7">
    <source>
        <dbReference type="Proteomes" id="UP000789595"/>
    </source>
</evidence>
<dbReference type="InterPro" id="IPR013000">
    <property type="entry name" value="Ribosomal_uL4_euk/arc_CS"/>
</dbReference>
<dbReference type="InterPro" id="IPR045240">
    <property type="entry name" value="Ribosomal_uL4_euk/arch"/>
</dbReference>
<dbReference type="OrthoDB" id="10259785at2759"/>
<dbReference type="InterPro" id="IPR002136">
    <property type="entry name" value="Ribosomal_uL4"/>
</dbReference>
<keyword evidence="3" id="KW-0687">Ribonucleoprotein</keyword>
<protein>
    <recommendedName>
        <fullName evidence="5">Large ribosomal subunit protein uL4 C-terminal domain-containing protein</fullName>
    </recommendedName>
</protein>
<comment type="caution">
    <text evidence="6">The sequence shown here is derived from an EMBL/GenBank/DDBJ whole genome shotgun (WGS) entry which is preliminary data.</text>
</comment>
<dbReference type="Proteomes" id="UP000789595">
    <property type="component" value="Unassembled WGS sequence"/>
</dbReference>
<feature type="domain" description="Large ribosomal subunit protein uL4 C-terminal" evidence="5">
    <location>
        <begin position="274"/>
        <end position="347"/>
    </location>
</feature>
<keyword evidence="2" id="KW-0689">Ribosomal protein</keyword>